<name>A0A1H6I0F3_9FLAO</name>
<organism evidence="10 11">
    <name type="scientific">Epilithonimonas hominis</name>
    <dbReference type="NCBI Taxonomy" id="420404"/>
    <lineage>
        <taxon>Bacteria</taxon>
        <taxon>Pseudomonadati</taxon>
        <taxon>Bacteroidota</taxon>
        <taxon>Flavobacteriia</taxon>
        <taxon>Flavobacteriales</taxon>
        <taxon>Weeksellaceae</taxon>
        <taxon>Chryseobacterium group</taxon>
        <taxon>Epilithonimonas</taxon>
    </lineage>
</organism>
<dbReference type="CDD" id="cd06453">
    <property type="entry name" value="SufS_like"/>
    <property type="match status" value="1"/>
</dbReference>
<comment type="cofactor">
    <cofactor evidence="1 7">
        <name>pyridoxal 5'-phosphate</name>
        <dbReference type="ChEBI" id="CHEBI:597326"/>
    </cofactor>
</comment>
<dbReference type="Pfam" id="PF00266">
    <property type="entry name" value="Aminotran_5"/>
    <property type="match status" value="1"/>
</dbReference>
<evidence type="ECO:0000256" key="4">
    <source>
        <dbReference type="ARBA" id="ARBA00022679"/>
    </source>
</evidence>
<dbReference type="GO" id="GO:0016829">
    <property type="term" value="F:lyase activity"/>
    <property type="evidence" value="ECO:0007669"/>
    <property type="project" value="UniProtKB-KW"/>
</dbReference>
<dbReference type="SUPFAM" id="SSF53383">
    <property type="entry name" value="PLP-dependent transferases"/>
    <property type="match status" value="1"/>
</dbReference>
<evidence type="ECO:0000256" key="5">
    <source>
        <dbReference type="ARBA" id="ARBA00022898"/>
    </source>
</evidence>
<dbReference type="STRING" id="420404.SAMN05421793_1033"/>
<dbReference type="PROSITE" id="PS00595">
    <property type="entry name" value="AA_TRANSFER_CLASS_5"/>
    <property type="match status" value="1"/>
</dbReference>
<dbReference type="InterPro" id="IPR020578">
    <property type="entry name" value="Aminotrans_V_PyrdxlP_BS"/>
</dbReference>
<keyword evidence="11" id="KW-1185">Reference proteome</keyword>
<evidence type="ECO:0000313" key="10">
    <source>
        <dbReference type="EMBL" id="SEH40894.1"/>
    </source>
</evidence>
<evidence type="ECO:0000256" key="1">
    <source>
        <dbReference type="ARBA" id="ARBA00001933"/>
    </source>
</evidence>
<protein>
    <recommendedName>
        <fullName evidence="8">Cysteine desulfurase</fullName>
        <ecNumber evidence="8">2.8.1.7</ecNumber>
    </recommendedName>
</protein>
<evidence type="ECO:0000256" key="8">
    <source>
        <dbReference type="RuleBase" id="RU004506"/>
    </source>
</evidence>
<dbReference type="GO" id="GO:0031071">
    <property type="term" value="F:cysteine desulfurase activity"/>
    <property type="evidence" value="ECO:0007669"/>
    <property type="project" value="UniProtKB-UniRule"/>
</dbReference>
<dbReference type="Proteomes" id="UP000198555">
    <property type="component" value="Unassembled WGS sequence"/>
</dbReference>
<gene>
    <name evidence="10" type="ORF">SAMN05421793_1033</name>
</gene>
<comment type="similarity">
    <text evidence="3 8">Belongs to the class-V pyridoxal-phosphate-dependent aminotransferase family. Csd subfamily.</text>
</comment>
<proteinExistence type="inferred from homology"/>
<sequence>MFDINNIRSQFPILGQTVNGKPLVYLDNAATSQKPISVLETWEKYYETINANVHRGIHTLSQLATEEMELSRQKIQRFINAKHDYEVIFTKGTTEGINLVAYALTNQIKKDDEIIISYLEHHSNIVPWQMLCERTGAKLKVIPMDENGILQIDVLDSWLNEKTKVVSVNQVSNALGIINPIEKIIEKTRQLSNAYVLIDGAQSSPHFKIDVQKMDCDFFVFSGHKMYAPMGTGILYGKESVLENLHPFHGGGEMIAVCSFEKTTYAGLPFKFEAGTPNVGGNIALGSAVDFIEQIGHENLQNHENELLTYAQKKLLELEGIKIYGEKANRTGVVSFNLEGVGIASDTGMILDKMGIAVRTGHHCTQPIMDFFSIAGTVRASFAAYNTLEEIDILVEGVRKAQKMLV</sequence>
<reference evidence="11" key="1">
    <citation type="submission" date="2016-10" db="EMBL/GenBank/DDBJ databases">
        <authorList>
            <person name="Varghese N."/>
            <person name="Submissions S."/>
        </authorList>
    </citation>
    <scope>NUCLEOTIDE SEQUENCE [LARGE SCALE GENOMIC DNA]</scope>
    <source>
        <strain evidence="11">DSM 19326</strain>
    </source>
</reference>
<dbReference type="InterPro" id="IPR015424">
    <property type="entry name" value="PyrdxlP-dep_Trfase"/>
</dbReference>
<evidence type="ECO:0000313" key="11">
    <source>
        <dbReference type="Proteomes" id="UP000198555"/>
    </source>
</evidence>
<dbReference type="GO" id="GO:0006534">
    <property type="term" value="P:cysteine metabolic process"/>
    <property type="evidence" value="ECO:0007669"/>
    <property type="project" value="UniProtKB-UniRule"/>
</dbReference>
<dbReference type="GO" id="GO:0030170">
    <property type="term" value="F:pyridoxal phosphate binding"/>
    <property type="evidence" value="ECO:0007669"/>
    <property type="project" value="UniProtKB-UniRule"/>
</dbReference>
<keyword evidence="5 8" id="KW-0663">Pyridoxal phosphate</keyword>
<evidence type="ECO:0000256" key="7">
    <source>
        <dbReference type="RuleBase" id="RU004504"/>
    </source>
</evidence>
<keyword evidence="4 8" id="KW-0808">Transferase</keyword>
<dbReference type="AlphaFoldDB" id="A0A1H6I0F3"/>
<dbReference type="InterPro" id="IPR010970">
    <property type="entry name" value="Cys_dSase_SufS"/>
</dbReference>
<dbReference type="RefSeq" id="WP_089767986.1">
    <property type="nucleotide sequence ID" value="NZ_FNWX01000003.1"/>
</dbReference>
<dbReference type="Gene3D" id="3.40.640.10">
    <property type="entry name" value="Type I PLP-dependent aspartate aminotransferase-like (Major domain)"/>
    <property type="match status" value="1"/>
</dbReference>
<evidence type="ECO:0000259" key="9">
    <source>
        <dbReference type="Pfam" id="PF00266"/>
    </source>
</evidence>
<dbReference type="PANTHER" id="PTHR43586:SF8">
    <property type="entry name" value="CYSTEINE DESULFURASE 1, CHLOROPLASTIC"/>
    <property type="match status" value="1"/>
</dbReference>
<comment type="catalytic activity">
    <reaction evidence="6 8">
        <text>(sulfur carrier)-H + L-cysteine = (sulfur carrier)-SH + L-alanine</text>
        <dbReference type="Rhea" id="RHEA:43892"/>
        <dbReference type="Rhea" id="RHEA-COMP:14737"/>
        <dbReference type="Rhea" id="RHEA-COMP:14739"/>
        <dbReference type="ChEBI" id="CHEBI:29917"/>
        <dbReference type="ChEBI" id="CHEBI:35235"/>
        <dbReference type="ChEBI" id="CHEBI:57972"/>
        <dbReference type="ChEBI" id="CHEBI:64428"/>
        <dbReference type="EC" id="2.8.1.7"/>
    </reaction>
</comment>
<dbReference type="EC" id="2.8.1.7" evidence="8"/>
<feature type="domain" description="Aminotransferase class V" evidence="9">
    <location>
        <begin position="24"/>
        <end position="394"/>
    </location>
</feature>
<dbReference type="NCBIfam" id="TIGR01979">
    <property type="entry name" value="sufS"/>
    <property type="match status" value="1"/>
</dbReference>
<accession>A0A1H6I0F3</accession>
<evidence type="ECO:0000256" key="6">
    <source>
        <dbReference type="ARBA" id="ARBA00050776"/>
    </source>
</evidence>
<evidence type="ECO:0000256" key="3">
    <source>
        <dbReference type="ARBA" id="ARBA00010447"/>
    </source>
</evidence>
<evidence type="ECO:0000256" key="2">
    <source>
        <dbReference type="ARBA" id="ARBA00002824"/>
    </source>
</evidence>
<dbReference type="InterPro" id="IPR015421">
    <property type="entry name" value="PyrdxlP-dep_Trfase_major"/>
</dbReference>
<dbReference type="InterPro" id="IPR015422">
    <property type="entry name" value="PyrdxlP-dep_Trfase_small"/>
</dbReference>
<dbReference type="PIRSF" id="PIRSF005572">
    <property type="entry name" value="NifS"/>
    <property type="match status" value="1"/>
</dbReference>
<comment type="function">
    <text evidence="2 8">Catalyzes the removal of elemental sulfur and selenium atoms from L-cysteine, L-cystine, L-selenocysteine, and L-selenocystine to produce L-alanine.</text>
</comment>
<keyword evidence="10" id="KW-0456">Lyase</keyword>
<dbReference type="InterPro" id="IPR016454">
    <property type="entry name" value="Cysteine_dSase"/>
</dbReference>
<dbReference type="EMBL" id="FNWX01000003">
    <property type="protein sequence ID" value="SEH40894.1"/>
    <property type="molecule type" value="Genomic_DNA"/>
</dbReference>
<dbReference type="Gene3D" id="3.90.1150.10">
    <property type="entry name" value="Aspartate Aminotransferase, domain 1"/>
    <property type="match status" value="1"/>
</dbReference>
<dbReference type="InterPro" id="IPR000192">
    <property type="entry name" value="Aminotrans_V_dom"/>
</dbReference>
<dbReference type="PANTHER" id="PTHR43586">
    <property type="entry name" value="CYSTEINE DESULFURASE"/>
    <property type="match status" value="1"/>
</dbReference>